<sequence length="484" mass="56505">MEIEFSTKSGICSQLIVETIEDDTKPITLLDGHSENDDDDFEEDQQQQDGEQSDDNDSDYVVSPHKKKKFMLPDKALPFNKRKFILPTRMSSPPPAPIPIAHCTTTSWPVADSSITRWLSLYTTTSNHMVICHRSVEYVKNIRFGSSVYKDKYHKKYGATYEIHINSVKLYITVACLEHNKVPPRLHPQEDVQKNKDFNSIGYLLKLKTDNNQTIHSQLIMIFHSINLLTLSTEQIDALHLSLPLFVTHRLLAHMKKNYNWKKNSTPDKVVRTKSVKTTSIQHLFRASDGLSYRHDKSYVHSRYIKEFHDSMYFTTSSNVYNDVVSQVKWLFSSIVRTAFTNPTPSLLHLKTFDSTEIEIEEFMRTSKLSPNANVLLHTRAPFTGKEHYRLNCFKMKHTHVWVNSMVFDKAETKKFDLLNIIQNAAWGEHFVVTFHYMHNQKLKKMHIETVKLVMRYILHQRDFNKLAKDVEPHHKLKFTKVSY</sequence>
<evidence type="ECO:0000313" key="2">
    <source>
        <dbReference type="EMBL" id="AQQ80279.1"/>
    </source>
</evidence>
<accession>A0A1S5YDT9</accession>
<evidence type="ECO:0000256" key="1">
    <source>
        <dbReference type="SAM" id="MobiDB-lite"/>
    </source>
</evidence>
<keyword evidence="3" id="KW-1185">Reference proteome</keyword>
<feature type="compositionally biased region" description="Acidic residues" evidence="1">
    <location>
        <begin position="36"/>
        <end position="58"/>
    </location>
</feature>
<dbReference type="EMBL" id="KX855660">
    <property type="protein sequence ID" value="AQQ80279.1"/>
    <property type="molecule type" value="Genomic_DNA"/>
</dbReference>
<evidence type="ECO:0000313" key="3">
    <source>
        <dbReference type="Proteomes" id="UP000203651"/>
    </source>
</evidence>
<dbReference type="KEGG" id="vg:39105840"/>
<feature type="region of interest" description="Disordered" evidence="1">
    <location>
        <begin position="23"/>
        <end position="62"/>
    </location>
</feature>
<name>A0A1S5YDT9_9BBAC</name>
<proteinExistence type="predicted"/>
<organism evidence="2 3">
    <name type="scientific">Betabaculovirus altermyunipunctae</name>
    <dbReference type="NCBI Taxonomy" id="3051996"/>
    <lineage>
        <taxon>Viruses</taxon>
        <taxon>Viruses incertae sedis</taxon>
        <taxon>Naldaviricetes</taxon>
        <taxon>Lefavirales</taxon>
        <taxon>Baculoviridae</taxon>
        <taxon>Betabaculovirus</taxon>
    </lineage>
</organism>
<dbReference type="Proteomes" id="UP000203651">
    <property type="component" value="Segment"/>
</dbReference>
<reference evidence="2 3" key="1">
    <citation type="journal article" date="2017" name="PLoS ONE">
        <title>The Complete Genome Sequence of a Second Distinct Betabaculovirus from the True Armyworm, Mythimna unipuncta.</title>
        <authorList>
            <person name="Harrison R.L."/>
            <person name="Rowley D.L."/>
            <person name="Mowery J."/>
            <person name="Bauchan G.R."/>
            <person name="Theilmann D.A."/>
            <person name="Rohrmann G.F."/>
            <person name="Erlandson M.A."/>
        </authorList>
    </citation>
    <scope>NUCLEOTIDE SEQUENCE [LARGE SCALE GENOMIC DNA]</scope>
    <source>
        <strain evidence="2">MyunGV#8</strain>
    </source>
</reference>
<dbReference type="RefSeq" id="YP_009345727.1">
    <property type="nucleotide sequence ID" value="NC_033780.2"/>
</dbReference>
<dbReference type="GeneID" id="39105840"/>
<protein>
    <submittedName>
        <fullName evidence="2">IE-1</fullName>
    </submittedName>
</protein>